<dbReference type="AlphaFoldDB" id="A0AAD7RBA8"/>
<organism evidence="11 12">
    <name type="scientific">Aldrovandia affinis</name>
    <dbReference type="NCBI Taxonomy" id="143900"/>
    <lineage>
        <taxon>Eukaryota</taxon>
        <taxon>Metazoa</taxon>
        <taxon>Chordata</taxon>
        <taxon>Craniata</taxon>
        <taxon>Vertebrata</taxon>
        <taxon>Euteleostomi</taxon>
        <taxon>Actinopterygii</taxon>
        <taxon>Neopterygii</taxon>
        <taxon>Teleostei</taxon>
        <taxon>Notacanthiformes</taxon>
        <taxon>Halosauridae</taxon>
        <taxon>Aldrovandia</taxon>
    </lineage>
</organism>
<keyword evidence="9" id="KW-0695">RNA-directed DNA polymerase</keyword>
<dbReference type="GO" id="GO:0003964">
    <property type="term" value="F:RNA-directed DNA polymerase activity"/>
    <property type="evidence" value="ECO:0007669"/>
    <property type="project" value="UniProtKB-KW"/>
</dbReference>
<keyword evidence="8" id="KW-0378">Hydrolase</keyword>
<evidence type="ECO:0000256" key="8">
    <source>
        <dbReference type="ARBA" id="ARBA00022801"/>
    </source>
</evidence>
<keyword evidence="5" id="KW-0548">Nucleotidyltransferase</keyword>
<keyword evidence="3" id="KW-0645">Protease</keyword>
<dbReference type="InterPro" id="IPR000477">
    <property type="entry name" value="RT_dom"/>
</dbReference>
<name>A0AAD7RBA8_9TELE</name>
<evidence type="ECO:0000256" key="7">
    <source>
        <dbReference type="ARBA" id="ARBA00022759"/>
    </source>
</evidence>
<sequence length="203" mass="22937">MCINRLHIARHSRRKYIHRGSRRRFNHDDTNPIRSFWSSIPRPPRKPTGLRSVDHSALASLASVLDLRSGCWQVPLSPSARPKTAFTIGRGLLEFNVIPFGLCNSLATFEWLMEKVLQPVPVSDDILVHASTYVTALTNLHTVFELIAKANLCLNPVKCSLFHQQTSFLKHVVSKRGISTDPAKVWKNGRHQRQLVRCAASRA</sequence>
<evidence type="ECO:0000256" key="1">
    <source>
        <dbReference type="ARBA" id="ARBA00010879"/>
    </source>
</evidence>
<dbReference type="FunFam" id="3.10.10.10:FF:000007">
    <property type="entry name" value="Retrovirus-related Pol polyprotein from transposon 17.6-like Protein"/>
    <property type="match status" value="1"/>
</dbReference>
<evidence type="ECO:0000259" key="10">
    <source>
        <dbReference type="Pfam" id="PF00078"/>
    </source>
</evidence>
<dbReference type="InterPro" id="IPR043502">
    <property type="entry name" value="DNA/RNA_pol_sf"/>
</dbReference>
<keyword evidence="12" id="KW-1185">Reference proteome</keyword>
<dbReference type="EC" id="3.1.26.4" evidence="2"/>
<evidence type="ECO:0000313" key="11">
    <source>
        <dbReference type="EMBL" id="KAJ8373333.1"/>
    </source>
</evidence>
<dbReference type="GO" id="GO:0006508">
    <property type="term" value="P:proteolysis"/>
    <property type="evidence" value="ECO:0007669"/>
    <property type="project" value="UniProtKB-KW"/>
</dbReference>
<evidence type="ECO:0000256" key="6">
    <source>
        <dbReference type="ARBA" id="ARBA00022722"/>
    </source>
</evidence>
<dbReference type="SUPFAM" id="SSF56672">
    <property type="entry name" value="DNA/RNA polymerases"/>
    <property type="match status" value="1"/>
</dbReference>
<dbReference type="Pfam" id="PF00078">
    <property type="entry name" value="RVT_1"/>
    <property type="match status" value="1"/>
</dbReference>
<dbReference type="EMBL" id="JAINUG010000365">
    <property type="protein sequence ID" value="KAJ8373333.1"/>
    <property type="molecule type" value="Genomic_DNA"/>
</dbReference>
<dbReference type="GO" id="GO:0004523">
    <property type="term" value="F:RNA-DNA hybrid ribonuclease activity"/>
    <property type="evidence" value="ECO:0007669"/>
    <property type="project" value="UniProtKB-EC"/>
</dbReference>
<comment type="caution">
    <text evidence="11">The sequence shown here is derived from an EMBL/GenBank/DDBJ whole genome shotgun (WGS) entry which is preliminary data.</text>
</comment>
<comment type="similarity">
    <text evidence="1">Belongs to the beta type-B retroviral polymerase family. HERV class-II K(HML-2) pol subfamily.</text>
</comment>
<dbReference type="PANTHER" id="PTHR33064:SF37">
    <property type="entry name" value="RIBONUCLEASE H"/>
    <property type="match status" value="1"/>
</dbReference>
<evidence type="ECO:0000256" key="5">
    <source>
        <dbReference type="ARBA" id="ARBA00022695"/>
    </source>
</evidence>
<keyword evidence="7" id="KW-0255">Endonuclease</keyword>
<proteinExistence type="inferred from homology"/>
<evidence type="ECO:0000256" key="9">
    <source>
        <dbReference type="ARBA" id="ARBA00022918"/>
    </source>
</evidence>
<keyword evidence="4" id="KW-0808">Transferase</keyword>
<reference evidence="11" key="1">
    <citation type="journal article" date="2023" name="Science">
        <title>Genome structures resolve the early diversification of teleost fishes.</title>
        <authorList>
            <person name="Parey E."/>
            <person name="Louis A."/>
            <person name="Montfort J."/>
            <person name="Bouchez O."/>
            <person name="Roques C."/>
            <person name="Iampietro C."/>
            <person name="Lluch J."/>
            <person name="Castinel A."/>
            <person name="Donnadieu C."/>
            <person name="Desvignes T."/>
            <person name="Floi Bucao C."/>
            <person name="Jouanno E."/>
            <person name="Wen M."/>
            <person name="Mejri S."/>
            <person name="Dirks R."/>
            <person name="Jansen H."/>
            <person name="Henkel C."/>
            <person name="Chen W.J."/>
            <person name="Zahm M."/>
            <person name="Cabau C."/>
            <person name="Klopp C."/>
            <person name="Thompson A.W."/>
            <person name="Robinson-Rechavi M."/>
            <person name="Braasch I."/>
            <person name="Lecointre G."/>
            <person name="Bobe J."/>
            <person name="Postlethwait J.H."/>
            <person name="Berthelot C."/>
            <person name="Roest Crollius H."/>
            <person name="Guiguen Y."/>
        </authorList>
    </citation>
    <scope>NUCLEOTIDE SEQUENCE</scope>
    <source>
        <strain evidence="11">NC1722</strain>
    </source>
</reference>
<evidence type="ECO:0000313" key="12">
    <source>
        <dbReference type="Proteomes" id="UP001221898"/>
    </source>
</evidence>
<feature type="domain" description="Reverse transcriptase" evidence="10">
    <location>
        <begin position="50"/>
        <end position="169"/>
    </location>
</feature>
<protein>
    <recommendedName>
        <fullName evidence="2">ribonuclease H</fullName>
        <ecNumber evidence="2">3.1.26.4</ecNumber>
    </recommendedName>
</protein>
<dbReference type="Gene3D" id="3.30.70.270">
    <property type="match status" value="1"/>
</dbReference>
<dbReference type="InterPro" id="IPR043128">
    <property type="entry name" value="Rev_trsase/Diguanyl_cyclase"/>
</dbReference>
<dbReference type="Gene3D" id="3.10.10.10">
    <property type="entry name" value="HIV Type 1 Reverse Transcriptase, subunit A, domain 1"/>
    <property type="match status" value="1"/>
</dbReference>
<dbReference type="CDD" id="cd01647">
    <property type="entry name" value="RT_LTR"/>
    <property type="match status" value="1"/>
</dbReference>
<gene>
    <name evidence="11" type="ORF">AAFF_G00266360</name>
</gene>
<evidence type="ECO:0000256" key="4">
    <source>
        <dbReference type="ARBA" id="ARBA00022679"/>
    </source>
</evidence>
<evidence type="ECO:0000256" key="3">
    <source>
        <dbReference type="ARBA" id="ARBA00022670"/>
    </source>
</evidence>
<dbReference type="PANTHER" id="PTHR33064">
    <property type="entry name" value="POL PROTEIN"/>
    <property type="match status" value="1"/>
</dbReference>
<dbReference type="GO" id="GO:0008233">
    <property type="term" value="F:peptidase activity"/>
    <property type="evidence" value="ECO:0007669"/>
    <property type="project" value="UniProtKB-KW"/>
</dbReference>
<keyword evidence="6" id="KW-0540">Nuclease</keyword>
<evidence type="ECO:0000256" key="2">
    <source>
        <dbReference type="ARBA" id="ARBA00012180"/>
    </source>
</evidence>
<accession>A0AAD7RBA8</accession>
<dbReference type="InterPro" id="IPR051320">
    <property type="entry name" value="Viral_Replic_Matur_Polypro"/>
</dbReference>
<dbReference type="Proteomes" id="UP001221898">
    <property type="component" value="Unassembled WGS sequence"/>
</dbReference>